<reference evidence="2" key="1">
    <citation type="submission" date="2017-12" db="EMBL/GenBank/DDBJ databases">
        <title>Gene loss provides genomic basis for host adaptation in cereal stripe rust fungi.</title>
        <authorList>
            <person name="Xia C."/>
        </authorList>
    </citation>
    <scope>NUCLEOTIDE SEQUENCE [LARGE SCALE GENOMIC DNA]</scope>
    <source>
        <strain evidence="2">93-210</strain>
    </source>
</reference>
<accession>A0A2S4VNH6</accession>
<evidence type="ECO:0000256" key="1">
    <source>
        <dbReference type="SAM" id="MobiDB-lite"/>
    </source>
</evidence>
<organism evidence="2 3">
    <name type="scientific">Puccinia striiformis</name>
    <dbReference type="NCBI Taxonomy" id="27350"/>
    <lineage>
        <taxon>Eukaryota</taxon>
        <taxon>Fungi</taxon>
        <taxon>Dikarya</taxon>
        <taxon>Basidiomycota</taxon>
        <taxon>Pucciniomycotina</taxon>
        <taxon>Pucciniomycetes</taxon>
        <taxon>Pucciniales</taxon>
        <taxon>Pucciniaceae</taxon>
        <taxon>Puccinia</taxon>
    </lineage>
</organism>
<keyword evidence="3" id="KW-1185">Reference proteome</keyword>
<gene>
    <name evidence="2" type="ORF">PSTT_05545</name>
</gene>
<protein>
    <submittedName>
        <fullName evidence="2">Uncharacterized protein</fullName>
    </submittedName>
</protein>
<dbReference type="Proteomes" id="UP000239156">
    <property type="component" value="Unassembled WGS sequence"/>
</dbReference>
<evidence type="ECO:0000313" key="3">
    <source>
        <dbReference type="Proteomes" id="UP000239156"/>
    </source>
</evidence>
<sequence>RMDREDSEDNEIQPRPQQPRPCSVYTNQDESLERMYRVMIGYLLDHHNILGVEGRDQSAEMTALRHRLFNAVTNCLEARCWAHLDPVLMYFKYMGNSCKYQCQWCFQIVRSSPASHQNSIASPL</sequence>
<name>A0A2S4VNH6_9BASI</name>
<dbReference type="VEuPathDB" id="FungiDB:PSTT_05545"/>
<evidence type="ECO:0000313" key="2">
    <source>
        <dbReference type="EMBL" id="POW11104.1"/>
    </source>
</evidence>
<feature type="compositionally biased region" description="Acidic residues" evidence="1">
    <location>
        <begin position="1"/>
        <end position="11"/>
    </location>
</feature>
<dbReference type="EMBL" id="PKSL01000041">
    <property type="protein sequence ID" value="POW11104.1"/>
    <property type="molecule type" value="Genomic_DNA"/>
</dbReference>
<dbReference type="VEuPathDB" id="FungiDB:PSHT_14845"/>
<feature type="region of interest" description="Disordered" evidence="1">
    <location>
        <begin position="1"/>
        <end position="24"/>
    </location>
</feature>
<proteinExistence type="predicted"/>
<dbReference type="AlphaFoldDB" id="A0A2S4VNH6"/>
<feature type="non-terminal residue" evidence="2">
    <location>
        <position position="1"/>
    </location>
</feature>
<comment type="caution">
    <text evidence="2">The sequence shown here is derived from an EMBL/GenBank/DDBJ whole genome shotgun (WGS) entry which is preliminary data.</text>
</comment>